<accession>A0A226CVU8</accession>
<evidence type="ECO:0000313" key="1">
    <source>
        <dbReference type="EMBL" id="OXA37505.1"/>
    </source>
</evidence>
<organism evidence="1 2">
    <name type="scientific">Folsomia candida</name>
    <name type="common">Springtail</name>
    <dbReference type="NCBI Taxonomy" id="158441"/>
    <lineage>
        <taxon>Eukaryota</taxon>
        <taxon>Metazoa</taxon>
        <taxon>Ecdysozoa</taxon>
        <taxon>Arthropoda</taxon>
        <taxon>Hexapoda</taxon>
        <taxon>Collembola</taxon>
        <taxon>Entomobryomorpha</taxon>
        <taxon>Isotomoidea</taxon>
        <taxon>Isotomidae</taxon>
        <taxon>Proisotominae</taxon>
        <taxon>Folsomia</taxon>
    </lineage>
</organism>
<dbReference type="AlphaFoldDB" id="A0A226CVU8"/>
<dbReference type="Gene3D" id="1.10.533.10">
    <property type="entry name" value="Death Domain, Fas"/>
    <property type="match status" value="1"/>
</dbReference>
<evidence type="ECO:0008006" key="3">
    <source>
        <dbReference type="Google" id="ProtNLM"/>
    </source>
</evidence>
<protein>
    <recommendedName>
        <fullName evidence="3">Death domain-containing protein</fullName>
    </recommendedName>
</protein>
<proteinExistence type="predicted"/>
<dbReference type="EMBL" id="LNIX01000056">
    <property type="protein sequence ID" value="OXA37505.1"/>
    <property type="molecule type" value="Genomic_DNA"/>
</dbReference>
<reference evidence="1 2" key="1">
    <citation type="submission" date="2015-12" db="EMBL/GenBank/DDBJ databases">
        <title>The genome of Folsomia candida.</title>
        <authorList>
            <person name="Faddeeva A."/>
            <person name="Derks M.F."/>
            <person name="Anvar Y."/>
            <person name="Smit S."/>
            <person name="Van Straalen N."/>
            <person name="Roelofs D."/>
        </authorList>
    </citation>
    <scope>NUCLEOTIDE SEQUENCE [LARGE SCALE GENOMIC DNA]</scope>
    <source>
        <strain evidence="1 2">VU population</strain>
        <tissue evidence="1">Whole body</tissue>
    </source>
</reference>
<gene>
    <name evidence="1" type="ORF">Fcan01_27710</name>
</gene>
<sequence>MASSQSEGILEKTIKENFTELRNALAVSGNLLSCLEQNKIITDEKVASLGKIDGNGNKAEALLKILRDSRTDSDIPVIMKALSDDISSNSKVLKIFEQSMAGCQGTNFFDFVFERNLRTGFLSGMAEIVGHAEIRFDLTQTNRIVDILLQDPILIESWEELFISLGIDRDEIIRLRRLFRVGEMKYKALFRTLIEQWITQNSFPTLTSLCESLEKCKLRMIKGLMQVEFGQ</sequence>
<name>A0A226CVU8_FOLCA</name>
<dbReference type="InterPro" id="IPR011029">
    <property type="entry name" value="DEATH-like_dom_sf"/>
</dbReference>
<evidence type="ECO:0000313" key="2">
    <source>
        <dbReference type="Proteomes" id="UP000198287"/>
    </source>
</evidence>
<comment type="caution">
    <text evidence="1">The sequence shown here is derived from an EMBL/GenBank/DDBJ whole genome shotgun (WGS) entry which is preliminary data.</text>
</comment>
<keyword evidence="2" id="KW-1185">Reference proteome</keyword>
<dbReference type="Proteomes" id="UP000198287">
    <property type="component" value="Unassembled WGS sequence"/>
</dbReference>